<dbReference type="Proteomes" id="UP000634136">
    <property type="component" value="Unassembled WGS sequence"/>
</dbReference>
<keyword evidence="2" id="KW-1185">Reference proteome</keyword>
<evidence type="ECO:0000313" key="1">
    <source>
        <dbReference type="EMBL" id="KAF7841701.1"/>
    </source>
</evidence>
<protein>
    <submittedName>
        <fullName evidence="1">Uncharacterized protein</fullName>
    </submittedName>
</protein>
<gene>
    <name evidence="1" type="ORF">G2W53_003999</name>
</gene>
<organism evidence="1 2">
    <name type="scientific">Senna tora</name>
    <dbReference type="NCBI Taxonomy" id="362788"/>
    <lineage>
        <taxon>Eukaryota</taxon>
        <taxon>Viridiplantae</taxon>
        <taxon>Streptophyta</taxon>
        <taxon>Embryophyta</taxon>
        <taxon>Tracheophyta</taxon>
        <taxon>Spermatophyta</taxon>
        <taxon>Magnoliopsida</taxon>
        <taxon>eudicotyledons</taxon>
        <taxon>Gunneridae</taxon>
        <taxon>Pentapetalae</taxon>
        <taxon>rosids</taxon>
        <taxon>fabids</taxon>
        <taxon>Fabales</taxon>
        <taxon>Fabaceae</taxon>
        <taxon>Caesalpinioideae</taxon>
        <taxon>Cassia clade</taxon>
        <taxon>Senna</taxon>
    </lineage>
</organism>
<dbReference type="AlphaFoldDB" id="A0A834XBN7"/>
<proteinExistence type="predicted"/>
<accession>A0A834XBN7</accession>
<evidence type="ECO:0000313" key="2">
    <source>
        <dbReference type="Proteomes" id="UP000634136"/>
    </source>
</evidence>
<comment type="caution">
    <text evidence="1">The sequence shown here is derived from an EMBL/GenBank/DDBJ whole genome shotgun (WGS) entry which is preliminary data.</text>
</comment>
<name>A0A834XBN7_9FABA</name>
<reference evidence="1" key="1">
    <citation type="submission" date="2020-09" db="EMBL/GenBank/DDBJ databases">
        <title>Genome-Enabled Discovery of Anthraquinone Biosynthesis in Senna tora.</title>
        <authorList>
            <person name="Kang S.-H."/>
            <person name="Pandey R.P."/>
            <person name="Lee C.-M."/>
            <person name="Sim J.-S."/>
            <person name="Jeong J.-T."/>
            <person name="Choi B.-S."/>
            <person name="Jung M."/>
            <person name="Ginzburg D."/>
            <person name="Zhao K."/>
            <person name="Won S.Y."/>
            <person name="Oh T.-J."/>
            <person name="Yu Y."/>
            <person name="Kim N.-H."/>
            <person name="Lee O.R."/>
            <person name="Lee T.-H."/>
            <person name="Bashyal P."/>
            <person name="Kim T.-S."/>
            <person name="Lee W.-H."/>
            <person name="Kawkins C."/>
            <person name="Kim C.-K."/>
            <person name="Kim J.S."/>
            <person name="Ahn B.O."/>
            <person name="Rhee S.Y."/>
            <person name="Sohng J.K."/>
        </authorList>
    </citation>
    <scope>NUCLEOTIDE SEQUENCE</scope>
    <source>
        <tissue evidence="1">Leaf</tissue>
    </source>
</reference>
<dbReference type="EMBL" id="JAAIUW010000002">
    <property type="protein sequence ID" value="KAF7841701.1"/>
    <property type="molecule type" value="Genomic_DNA"/>
</dbReference>
<sequence length="64" mass="7476">MEERGIEGRVGLGRWGWTAGGLGLWRSEEGGKEREEERTVMVWLWRFGSVGKKRGKTEVRRERD</sequence>